<evidence type="ECO:0000313" key="4">
    <source>
        <dbReference type="Proteomes" id="UP000320176"/>
    </source>
</evidence>
<feature type="transmembrane region" description="Helical" evidence="2">
    <location>
        <begin position="102"/>
        <end position="120"/>
    </location>
</feature>
<dbReference type="Proteomes" id="UP000320176">
    <property type="component" value="Unassembled WGS sequence"/>
</dbReference>
<keyword evidence="2" id="KW-1133">Transmembrane helix</keyword>
<name>A0A5C6ASZ5_9BACT</name>
<feature type="region of interest" description="Disordered" evidence="1">
    <location>
        <begin position="241"/>
        <end position="272"/>
    </location>
</feature>
<keyword evidence="2" id="KW-0812">Transmembrane</keyword>
<keyword evidence="4" id="KW-1185">Reference proteome</keyword>
<gene>
    <name evidence="3" type="ORF">Pla52n_31710</name>
</gene>
<accession>A0A5C6ASZ5</accession>
<evidence type="ECO:0000256" key="1">
    <source>
        <dbReference type="SAM" id="MobiDB-lite"/>
    </source>
</evidence>
<protein>
    <submittedName>
        <fullName evidence="3">Uncharacterized protein</fullName>
    </submittedName>
</protein>
<dbReference type="EMBL" id="SJPN01000004">
    <property type="protein sequence ID" value="TWU02122.1"/>
    <property type="molecule type" value="Genomic_DNA"/>
</dbReference>
<evidence type="ECO:0000313" key="3">
    <source>
        <dbReference type="EMBL" id="TWU02122.1"/>
    </source>
</evidence>
<keyword evidence="2" id="KW-0472">Membrane</keyword>
<comment type="caution">
    <text evidence="3">The sequence shown here is derived from an EMBL/GenBank/DDBJ whole genome shotgun (WGS) entry which is preliminary data.</text>
</comment>
<dbReference type="AlphaFoldDB" id="A0A5C6ASZ5"/>
<evidence type="ECO:0000256" key="2">
    <source>
        <dbReference type="SAM" id="Phobius"/>
    </source>
</evidence>
<proteinExistence type="predicted"/>
<reference evidence="3 4" key="1">
    <citation type="submission" date="2019-02" db="EMBL/GenBank/DDBJ databases">
        <title>Deep-cultivation of Planctomycetes and their phenomic and genomic characterization uncovers novel biology.</title>
        <authorList>
            <person name="Wiegand S."/>
            <person name="Jogler M."/>
            <person name="Boedeker C."/>
            <person name="Pinto D."/>
            <person name="Vollmers J."/>
            <person name="Rivas-Marin E."/>
            <person name="Kohn T."/>
            <person name="Peeters S.H."/>
            <person name="Heuer A."/>
            <person name="Rast P."/>
            <person name="Oberbeckmann S."/>
            <person name="Bunk B."/>
            <person name="Jeske O."/>
            <person name="Meyerdierks A."/>
            <person name="Storesund J.E."/>
            <person name="Kallscheuer N."/>
            <person name="Luecker S."/>
            <person name="Lage O.M."/>
            <person name="Pohl T."/>
            <person name="Merkel B.J."/>
            <person name="Hornburger P."/>
            <person name="Mueller R.-W."/>
            <person name="Bruemmer F."/>
            <person name="Labrenz M."/>
            <person name="Spormann A.M."/>
            <person name="Op Den Camp H."/>
            <person name="Overmann J."/>
            <person name="Amann R."/>
            <person name="Jetten M.S.M."/>
            <person name="Mascher T."/>
            <person name="Medema M.H."/>
            <person name="Devos D.P."/>
            <person name="Kaster A.-K."/>
            <person name="Ovreas L."/>
            <person name="Rohde M."/>
            <person name="Galperin M.Y."/>
            <person name="Jogler C."/>
        </authorList>
    </citation>
    <scope>NUCLEOTIDE SEQUENCE [LARGE SCALE GENOMIC DNA]</scope>
    <source>
        <strain evidence="3 4">Pla52n</strain>
    </source>
</reference>
<organism evidence="3 4">
    <name type="scientific">Stieleria varia</name>
    <dbReference type="NCBI Taxonomy" id="2528005"/>
    <lineage>
        <taxon>Bacteria</taxon>
        <taxon>Pseudomonadati</taxon>
        <taxon>Planctomycetota</taxon>
        <taxon>Planctomycetia</taxon>
        <taxon>Pirellulales</taxon>
        <taxon>Pirellulaceae</taxon>
        <taxon>Stieleria</taxon>
    </lineage>
</organism>
<dbReference type="RefSeq" id="WP_231742025.1">
    <property type="nucleotide sequence ID" value="NZ_CP151726.1"/>
</dbReference>
<sequence length="272" mass="30250">MSNEIYLKDERIIETIATLCKRIDDRFPACGLSRLCEQLLEVARKASVRSTNIGRPVLWIRLAGYCMAASLIALLLGTIYYIASSVRLRDEEMSWTDLITNFDAATSGAIVISAILYFLISLEMRIKRRRALQAVHELRAIAHVVDMHQLTKDPERAFPRYRTTSHSPQRSMTPEELSRYLDYCSEMLSLIGKIAALYIQRFDDPAAVAAVSDVEQLTTGLSRKIWQKIVILSDLSVAGKSAPAPTAFESNPAPIEPPSDDSTALAEVSTDG</sequence>
<feature type="transmembrane region" description="Helical" evidence="2">
    <location>
        <begin position="58"/>
        <end position="82"/>
    </location>
</feature>